<dbReference type="FunFam" id="1.20.5.170:FF:000048">
    <property type="entry name" value="ABSCISIC ACID-INSENSITIVE 5-like protein 5"/>
    <property type="match status" value="1"/>
</dbReference>
<keyword evidence="10" id="KW-1185">Reference proteome</keyword>
<dbReference type="EMBL" id="JADCNL010000008">
    <property type="protein sequence ID" value="KAG0470018.1"/>
    <property type="molecule type" value="Genomic_DNA"/>
</dbReference>
<dbReference type="GO" id="GO:0009738">
    <property type="term" value="P:abscisic acid-activated signaling pathway"/>
    <property type="evidence" value="ECO:0007669"/>
    <property type="project" value="UniProtKB-KW"/>
</dbReference>
<comment type="subcellular location">
    <subcellularLocation>
        <location evidence="1">Nucleus</location>
    </subcellularLocation>
</comment>
<dbReference type="OrthoDB" id="2143914at2759"/>
<dbReference type="GO" id="GO:0045893">
    <property type="term" value="P:positive regulation of DNA-templated transcription"/>
    <property type="evidence" value="ECO:0007669"/>
    <property type="project" value="InterPro"/>
</dbReference>
<dbReference type="PROSITE" id="PS00036">
    <property type="entry name" value="BZIP_BASIC"/>
    <property type="match status" value="1"/>
</dbReference>
<organism evidence="9 10">
    <name type="scientific">Vanilla planifolia</name>
    <name type="common">Vanilla</name>
    <dbReference type="NCBI Taxonomy" id="51239"/>
    <lineage>
        <taxon>Eukaryota</taxon>
        <taxon>Viridiplantae</taxon>
        <taxon>Streptophyta</taxon>
        <taxon>Embryophyta</taxon>
        <taxon>Tracheophyta</taxon>
        <taxon>Spermatophyta</taxon>
        <taxon>Magnoliopsida</taxon>
        <taxon>Liliopsida</taxon>
        <taxon>Asparagales</taxon>
        <taxon>Orchidaceae</taxon>
        <taxon>Vanilloideae</taxon>
        <taxon>Vanilleae</taxon>
        <taxon>Vanilla</taxon>
    </lineage>
</organism>
<dbReference type="InterPro" id="IPR043452">
    <property type="entry name" value="BZIP46-like"/>
</dbReference>
<evidence type="ECO:0000256" key="1">
    <source>
        <dbReference type="ARBA" id="ARBA00004123"/>
    </source>
</evidence>
<evidence type="ECO:0000256" key="5">
    <source>
        <dbReference type="ARBA" id="ARBA00023163"/>
    </source>
</evidence>
<evidence type="ECO:0000313" key="10">
    <source>
        <dbReference type="Proteomes" id="UP000636800"/>
    </source>
</evidence>
<comment type="caution">
    <text evidence="9">The sequence shown here is derived from an EMBL/GenBank/DDBJ whole genome shotgun (WGS) entry which is preliminary data.</text>
</comment>
<feature type="coiled-coil region" evidence="7">
    <location>
        <begin position="348"/>
        <end position="382"/>
    </location>
</feature>
<dbReference type="Pfam" id="PF00170">
    <property type="entry name" value="bZIP_1"/>
    <property type="match status" value="1"/>
</dbReference>
<dbReference type="Proteomes" id="UP000636800">
    <property type="component" value="Unassembled WGS sequence"/>
</dbReference>
<dbReference type="PROSITE" id="PS50217">
    <property type="entry name" value="BZIP"/>
    <property type="match status" value="1"/>
</dbReference>
<evidence type="ECO:0000256" key="7">
    <source>
        <dbReference type="SAM" id="Coils"/>
    </source>
</evidence>
<feature type="domain" description="BZIP" evidence="8">
    <location>
        <begin position="327"/>
        <end position="378"/>
    </location>
</feature>
<dbReference type="SUPFAM" id="SSF57959">
    <property type="entry name" value="Leucine zipper domain"/>
    <property type="match status" value="1"/>
</dbReference>
<evidence type="ECO:0000313" key="9">
    <source>
        <dbReference type="EMBL" id="KAG0470018.1"/>
    </source>
</evidence>
<dbReference type="InterPro" id="IPR046347">
    <property type="entry name" value="bZIP_sf"/>
</dbReference>
<evidence type="ECO:0000256" key="2">
    <source>
        <dbReference type="ARBA" id="ARBA00022682"/>
    </source>
</evidence>
<protein>
    <recommendedName>
        <fullName evidence="8">BZIP domain-containing protein</fullName>
    </recommendedName>
</protein>
<dbReference type="AlphaFoldDB" id="A0A835UQC8"/>
<evidence type="ECO:0000256" key="4">
    <source>
        <dbReference type="ARBA" id="ARBA00023125"/>
    </source>
</evidence>
<accession>A0A835UQC8</accession>
<name>A0A835UQC8_VANPL</name>
<reference evidence="9 10" key="1">
    <citation type="journal article" date="2020" name="Nat. Food">
        <title>A phased Vanilla planifolia genome enables genetic improvement of flavour and production.</title>
        <authorList>
            <person name="Hasing T."/>
            <person name="Tang H."/>
            <person name="Brym M."/>
            <person name="Khazi F."/>
            <person name="Huang T."/>
            <person name="Chambers A.H."/>
        </authorList>
    </citation>
    <scope>NUCLEOTIDE SEQUENCE [LARGE SCALE GENOMIC DNA]</scope>
    <source>
        <tissue evidence="9">Leaf</tissue>
    </source>
</reference>
<proteinExistence type="predicted"/>
<keyword evidence="7" id="KW-0175">Coiled coil</keyword>
<dbReference type="Gene3D" id="1.20.5.170">
    <property type="match status" value="1"/>
</dbReference>
<keyword evidence="6" id="KW-0539">Nucleus</keyword>
<keyword evidence="3" id="KW-0805">Transcription regulation</keyword>
<dbReference type="CDD" id="cd14707">
    <property type="entry name" value="bZIP_plant_BZIP46"/>
    <property type="match status" value="1"/>
</dbReference>
<gene>
    <name evidence="9" type="ORF">HPP92_016718</name>
</gene>
<keyword evidence="2" id="KW-0938">Abscisic acid signaling pathway</keyword>
<dbReference type="PANTHER" id="PTHR22952">
    <property type="entry name" value="CAMP-RESPONSE ELEMENT BINDING PROTEIN-RELATED"/>
    <property type="match status" value="1"/>
</dbReference>
<evidence type="ECO:0000256" key="6">
    <source>
        <dbReference type="ARBA" id="ARBA00023242"/>
    </source>
</evidence>
<dbReference type="SMART" id="SM00338">
    <property type="entry name" value="BRLZ"/>
    <property type="match status" value="1"/>
</dbReference>
<evidence type="ECO:0000256" key="3">
    <source>
        <dbReference type="ARBA" id="ARBA00023015"/>
    </source>
</evidence>
<dbReference type="GO" id="GO:0005634">
    <property type="term" value="C:nucleus"/>
    <property type="evidence" value="ECO:0007669"/>
    <property type="project" value="UniProtKB-SubCell"/>
</dbReference>
<dbReference type="GO" id="GO:0003700">
    <property type="term" value="F:DNA-binding transcription factor activity"/>
    <property type="evidence" value="ECO:0007669"/>
    <property type="project" value="InterPro"/>
</dbReference>
<dbReference type="GO" id="GO:0003677">
    <property type="term" value="F:DNA binding"/>
    <property type="evidence" value="ECO:0007669"/>
    <property type="project" value="UniProtKB-KW"/>
</dbReference>
<dbReference type="PANTHER" id="PTHR22952:SF463">
    <property type="entry name" value="ABSCISIC ACID-INSENSITIVE 5-LIKE PROTEIN 7"/>
    <property type="match status" value="1"/>
</dbReference>
<evidence type="ECO:0000259" key="8">
    <source>
        <dbReference type="PROSITE" id="PS50217"/>
    </source>
</evidence>
<keyword evidence="4" id="KW-0238">DNA-binding</keyword>
<sequence>MSFTGTGANGKDVRQHTTAGAPLVRQSSIYSLTFDEFQSSVGGVGKDFGSMNMDELLKSIWTAEESQVMAAALGAPDGGAGPGLQRQGSLTLPRTLSQKTVDEVWRDFVRESAGGAGLSEFQQHQQQRQPTLGEMTLEEFLVRAGVVRDEINASVSTSVVGSNGVPTGDNANFSSSVYYGDLSTSGSNNTGLVLGFAQAGQPNVGIMSTSISGNSGANLALSSAGTRAFVPQMPLGTNVELGTPRGMRGGGLVGVGDPAAISNGLIAGVVGLGGGINVGASMSPVNHIPSDGLAKGNGELSSLSPVPYAFSGGLKGRKCSGAVEKVVERRQRRMIKNRESAARSRARKQAYTMELEAEVAKLKEKNNELQKKQAEIMEIQKNQVLEMLNQQHGTKKLCLRRTQTGISS</sequence>
<dbReference type="InterPro" id="IPR004827">
    <property type="entry name" value="bZIP"/>
</dbReference>
<keyword evidence="5" id="KW-0804">Transcription</keyword>